<keyword evidence="10" id="KW-0862">Zinc</keyword>
<evidence type="ECO:0000256" key="12">
    <source>
        <dbReference type="ARBA" id="ARBA00023054"/>
    </source>
</evidence>
<dbReference type="InterPro" id="IPR041540">
    <property type="entry name" value="VATC"/>
</dbReference>
<dbReference type="PROSITE" id="PS50297">
    <property type="entry name" value="ANK_REP_REGION"/>
    <property type="match status" value="1"/>
</dbReference>
<keyword evidence="12" id="KW-0175">Coiled coil</keyword>
<dbReference type="GO" id="GO:0004519">
    <property type="term" value="F:endonuclease activity"/>
    <property type="evidence" value="ECO:0007669"/>
    <property type="project" value="UniProtKB-KW"/>
</dbReference>
<reference evidence="17 18" key="1">
    <citation type="journal article" date="2021" name="Elife">
        <title>Chloroplast acquisition without the gene transfer in kleptoplastic sea slugs, Plakobranchus ocellatus.</title>
        <authorList>
            <person name="Maeda T."/>
            <person name="Takahashi S."/>
            <person name="Yoshida T."/>
            <person name="Shimamura S."/>
            <person name="Takaki Y."/>
            <person name="Nagai Y."/>
            <person name="Toyoda A."/>
            <person name="Suzuki Y."/>
            <person name="Arimoto A."/>
            <person name="Ishii H."/>
            <person name="Satoh N."/>
            <person name="Nishiyama T."/>
            <person name="Hasebe M."/>
            <person name="Maruyama T."/>
            <person name="Minagawa J."/>
            <person name="Obokata J."/>
            <person name="Shigenobu S."/>
        </authorList>
    </citation>
    <scope>NUCLEOTIDE SEQUENCE [LARGE SCALE GENOMIC DNA]</scope>
</reference>
<evidence type="ECO:0000256" key="4">
    <source>
        <dbReference type="ARBA" id="ARBA00022722"/>
    </source>
</evidence>
<dbReference type="PROSITE" id="PS52044">
    <property type="entry name" value="VLRF1"/>
    <property type="match status" value="1"/>
</dbReference>
<organism evidence="17 18">
    <name type="scientific">Plakobranchus ocellatus</name>
    <dbReference type="NCBI Taxonomy" id="259542"/>
    <lineage>
        <taxon>Eukaryota</taxon>
        <taxon>Metazoa</taxon>
        <taxon>Spiralia</taxon>
        <taxon>Lophotrochozoa</taxon>
        <taxon>Mollusca</taxon>
        <taxon>Gastropoda</taxon>
        <taxon>Heterobranchia</taxon>
        <taxon>Euthyneura</taxon>
        <taxon>Panpulmonata</taxon>
        <taxon>Sacoglossa</taxon>
        <taxon>Placobranchoidea</taxon>
        <taxon>Plakobranchidae</taxon>
        <taxon>Plakobranchus</taxon>
    </lineage>
</organism>
<feature type="repeat" description="ANK" evidence="13">
    <location>
        <begin position="592"/>
        <end position="624"/>
    </location>
</feature>
<feature type="region of interest" description="Disordered" evidence="15">
    <location>
        <begin position="671"/>
        <end position="700"/>
    </location>
</feature>
<evidence type="ECO:0000256" key="3">
    <source>
        <dbReference type="ARBA" id="ARBA00022490"/>
    </source>
</evidence>
<comment type="caution">
    <text evidence="17">The sequence shown here is derived from an EMBL/GenBank/DDBJ whole genome shotgun (WGS) entry which is preliminary data.</text>
</comment>
<gene>
    <name evidence="17" type="ORF">PoB_005811000</name>
</gene>
<feature type="domain" description="VLRF1" evidence="16">
    <location>
        <begin position="203"/>
        <end position="344"/>
    </location>
</feature>
<dbReference type="Pfam" id="PF18716">
    <property type="entry name" value="VATC"/>
    <property type="match status" value="1"/>
</dbReference>
<comment type="similarity">
    <text evidence="2 14">Belongs to the ANKZF1/VMS1 family.</text>
</comment>
<dbReference type="GO" id="GO:0008270">
    <property type="term" value="F:zinc ion binding"/>
    <property type="evidence" value="ECO:0007669"/>
    <property type="project" value="UniProtKB-KW"/>
</dbReference>
<dbReference type="SUPFAM" id="SSF140860">
    <property type="entry name" value="Pseudo ankyrin repeat-like"/>
    <property type="match status" value="1"/>
</dbReference>
<protein>
    <submittedName>
        <fullName evidence="17">Ankyrin repeat and Zinc finger domain-containing protein 1-like</fullName>
    </submittedName>
</protein>
<keyword evidence="9 14" id="KW-0378">Hydrolase</keyword>
<dbReference type="Pfam" id="PF00023">
    <property type="entry name" value="Ank"/>
    <property type="match status" value="1"/>
</dbReference>
<dbReference type="PROSITE" id="PS50088">
    <property type="entry name" value="ANK_REPEAT"/>
    <property type="match status" value="1"/>
</dbReference>
<keyword evidence="4 14" id="KW-0540">Nuclease</keyword>
<keyword evidence="3 14" id="KW-0963">Cytoplasm</keyword>
<feature type="active site" evidence="14">
    <location>
        <position position="246"/>
    </location>
</feature>
<evidence type="ECO:0000256" key="10">
    <source>
        <dbReference type="ARBA" id="ARBA00022833"/>
    </source>
</evidence>
<dbReference type="GO" id="GO:0016787">
    <property type="term" value="F:hydrolase activity"/>
    <property type="evidence" value="ECO:0007669"/>
    <property type="project" value="UniProtKB-KW"/>
</dbReference>
<comment type="domain">
    <text evidence="14">The VLRF1 domain mediates binding to the 60S ribosomal subunit.</text>
</comment>
<keyword evidence="5" id="KW-0479">Metal-binding</keyword>
<comment type="subcellular location">
    <subcellularLocation>
        <location evidence="1">Cytoplasm</location>
    </subcellularLocation>
</comment>
<dbReference type="Pfam" id="PF18826">
    <property type="entry name" value="bVLRF1"/>
    <property type="match status" value="1"/>
</dbReference>
<proteinExistence type="inferred from homology"/>
<evidence type="ECO:0000256" key="8">
    <source>
        <dbReference type="ARBA" id="ARBA00022771"/>
    </source>
</evidence>
<dbReference type="InterPro" id="IPR041175">
    <property type="entry name" value="VLRF1/Vms1"/>
</dbReference>
<evidence type="ECO:0000256" key="2">
    <source>
        <dbReference type="ARBA" id="ARBA00009262"/>
    </source>
</evidence>
<dbReference type="EMBL" id="BLXT01006411">
    <property type="protein sequence ID" value="GFO31605.1"/>
    <property type="molecule type" value="Genomic_DNA"/>
</dbReference>
<dbReference type="AlphaFoldDB" id="A0AAV4CJ33"/>
<dbReference type="PANTHER" id="PTHR16036:SF2">
    <property type="entry name" value="TRNA ENDONUCLEASE ANKZF1"/>
    <property type="match status" value="1"/>
</dbReference>
<evidence type="ECO:0000256" key="9">
    <source>
        <dbReference type="ARBA" id="ARBA00022801"/>
    </source>
</evidence>
<dbReference type="InterPro" id="IPR002110">
    <property type="entry name" value="Ankyrin_rpt"/>
</dbReference>
<evidence type="ECO:0000256" key="15">
    <source>
        <dbReference type="SAM" id="MobiDB-lite"/>
    </source>
</evidence>
<evidence type="ECO:0000256" key="7">
    <source>
        <dbReference type="ARBA" id="ARBA00022759"/>
    </source>
</evidence>
<keyword evidence="18" id="KW-1185">Reference proteome</keyword>
<dbReference type="GO" id="GO:0005737">
    <property type="term" value="C:cytoplasm"/>
    <property type="evidence" value="ECO:0007669"/>
    <property type="project" value="UniProtKB-SubCell"/>
</dbReference>
<evidence type="ECO:0000256" key="14">
    <source>
        <dbReference type="PROSITE-ProRule" id="PRU01389"/>
    </source>
</evidence>
<dbReference type="PANTHER" id="PTHR16036">
    <property type="entry name" value="ANKYRIN REPEAT AND ZINC FINGER DOMAIN-CONTAINING PROTEIN 1"/>
    <property type="match status" value="1"/>
</dbReference>
<evidence type="ECO:0000256" key="1">
    <source>
        <dbReference type="ARBA" id="ARBA00004496"/>
    </source>
</evidence>
<evidence type="ECO:0000313" key="18">
    <source>
        <dbReference type="Proteomes" id="UP000735302"/>
    </source>
</evidence>
<dbReference type="InterPro" id="IPR047139">
    <property type="entry name" value="ANKZ1/VMS1"/>
</dbReference>
<keyword evidence="8" id="KW-0863">Zinc-finger</keyword>
<sequence>MEQGPKQRPCQPSSSYSIHSLFDKSTQVLLEGLNFASCNSNNLTEIEEPARSIELETETKLSISESKFCNACQTQFVDREEQLLHYKSDWHRYNLHLRLRGASSVTEDQFDIMSGDVSSISGSDDDDEKDSQFECMQNMEESTSLSDNNLDVASPARQRESHKVFFRNKNGDLMSFHRCLLHHKKNPIHESNLLIAATAELPKKSKWAVLMVTCGHFAGAIFDGNEILEHKTFHRYTVRKKRGTTQSSHDNKGQHANSAGANLRRYNEAALVQEVQELLSKWQDHLKSCNFVFVRIPVANRGMFYAGKNAPFQKDDMRIRVIPFPTRRPTFSELKRVHQMLSCVECYGKEADFGSTKPRSPRKYFDKVLGQLEVRHPSPEGEPQENKNKTKPSSIKARNALQECPPQDEPVKVQKNEDEDKIDMDLIEATEEVSFLELKEFEHSPKRKRNKVKEKDTKSKIVDLSLDEREIRWKNSLYTASKTGNENIFNTIINEMRTHYKEEMQNVISTDSEANCESRQCFASDQLLPRQDCLTINSSQNGNTQLNQLDSCESSLIEESNGSISATSRTKSDSEACLEQIADFLNKPLGEGGQSLLHVASRENQDQLVLLLLQNGANPALKDKAGKVSYNLGGSEVRNVFRRFMSLWPDRYDYAAAQVPSPLTEEMEVERKRKAAEKRKAKKKAANERNKEKKAAEALVREEQKEKDRFLALSDREKRALAAERRILQQHTTEGSVKPVLSRCWQCAVDITGKIPFEYSDYKFCSTKCLREHRSKQR</sequence>
<dbReference type="InterPro" id="IPR036770">
    <property type="entry name" value="Ankyrin_rpt-contain_sf"/>
</dbReference>
<evidence type="ECO:0000256" key="11">
    <source>
        <dbReference type="ARBA" id="ARBA00023043"/>
    </source>
</evidence>
<name>A0AAV4CJ33_9GAST</name>
<dbReference type="Proteomes" id="UP000735302">
    <property type="component" value="Unassembled WGS sequence"/>
</dbReference>
<dbReference type="SMART" id="SM00248">
    <property type="entry name" value="ANK"/>
    <property type="match status" value="2"/>
</dbReference>
<dbReference type="Gene3D" id="1.25.40.20">
    <property type="entry name" value="Ankyrin repeat-containing domain"/>
    <property type="match status" value="1"/>
</dbReference>
<evidence type="ECO:0000256" key="6">
    <source>
        <dbReference type="ARBA" id="ARBA00022737"/>
    </source>
</evidence>
<accession>A0AAV4CJ33</accession>
<evidence type="ECO:0000259" key="16">
    <source>
        <dbReference type="PROSITE" id="PS52044"/>
    </source>
</evidence>
<feature type="compositionally biased region" description="Basic residues" evidence="15">
    <location>
        <begin position="672"/>
        <end position="684"/>
    </location>
</feature>
<keyword evidence="11 13" id="KW-0040">ANK repeat</keyword>
<evidence type="ECO:0000256" key="5">
    <source>
        <dbReference type="ARBA" id="ARBA00022723"/>
    </source>
</evidence>
<dbReference type="GO" id="GO:0036503">
    <property type="term" value="P:ERAD pathway"/>
    <property type="evidence" value="ECO:0007669"/>
    <property type="project" value="TreeGrafter"/>
</dbReference>
<keyword evidence="7 14" id="KW-0255">Endonuclease</keyword>
<feature type="compositionally biased region" description="Basic and acidic residues" evidence="15">
    <location>
        <begin position="685"/>
        <end position="700"/>
    </location>
</feature>
<evidence type="ECO:0000256" key="13">
    <source>
        <dbReference type="PROSITE-ProRule" id="PRU00023"/>
    </source>
</evidence>
<evidence type="ECO:0000313" key="17">
    <source>
        <dbReference type="EMBL" id="GFO31605.1"/>
    </source>
</evidence>
<keyword evidence="6" id="KW-0677">Repeat</keyword>